<dbReference type="OrthoDB" id="3830423at2"/>
<keyword evidence="1" id="KW-1133">Transmembrane helix</keyword>
<comment type="caution">
    <text evidence="2">The sequence shown here is derived from an EMBL/GenBank/DDBJ whole genome shotgun (WGS) entry which is preliminary data.</text>
</comment>
<dbReference type="EMBL" id="AWQS01000014">
    <property type="protein sequence ID" value="EWT07356.1"/>
    <property type="molecule type" value="Genomic_DNA"/>
</dbReference>
<name>W9GM70_9MICO</name>
<feature type="transmembrane region" description="Helical" evidence="1">
    <location>
        <begin position="66"/>
        <end position="86"/>
    </location>
</feature>
<accession>W9GM70</accession>
<keyword evidence="1" id="KW-0472">Membrane</keyword>
<proteinExistence type="predicted"/>
<dbReference type="AlphaFoldDB" id="W9GM70"/>
<feature type="transmembrane region" description="Helical" evidence="1">
    <location>
        <begin position="6"/>
        <end position="26"/>
    </location>
</feature>
<evidence type="ECO:0000313" key="3">
    <source>
        <dbReference type="Proteomes" id="UP000019494"/>
    </source>
</evidence>
<keyword evidence="3" id="KW-1185">Reference proteome</keyword>
<keyword evidence="1" id="KW-0812">Transmembrane</keyword>
<protein>
    <submittedName>
        <fullName evidence="2">Membrane protein</fullName>
    </submittedName>
</protein>
<organism evidence="2 3">
    <name type="scientific">Intrasporangium chromatireducens Q5-1</name>
    <dbReference type="NCBI Taxonomy" id="584657"/>
    <lineage>
        <taxon>Bacteria</taxon>
        <taxon>Bacillati</taxon>
        <taxon>Actinomycetota</taxon>
        <taxon>Actinomycetes</taxon>
        <taxon>Micrococcales</taxon>
        <taxon>Intrasporangiaceae</taxon>
        <taxon>Intrasporangium</taxon>
    </lineage>
</organism>
<dbReference type="PATRIC" id="fig|584657.3.peg.688"/>
<reference evidence="3" key="1">
    <citation type="submission" date="2013-08" db="EMBL/GenBank/DDBJ databases">
        <title>Intrasporangium oryzae NRRL B-24470.</title>
        <authorList>
            <person name="Liu H."/>
            <person name="Wang G."/>
        </authorList>
    </citation>
    <scope>NUCLEOTIDE SEQUENCE [LARGE SCALE GENOMIC DNA]</scope>
    <source>
        <strain evidence="3">Q5-1</strain>
    </source>
</reference>
<dbReference type="RefSeq" id="WP_034713511.1">
    <property type="nucleotide sequence ID" value="NZ_AWQS01000014.1"/>
</dbReference>
<gene>
    <name evidence="2" type="ORF">N864_08350</name>
</gene>
<sequence length="117" mass="12176">MDVLQKIILVLHLLGMAAIVGGWLAARKGRTMSEVVVWGARAQIVTGLILVGLAEATKDEGSALNYTKIGIKLLVAVIVVAFAEIGRARAKRNESSSTALDAAGIGGVLNVLVAALW</sequence>
<dbReference type="Proteomes" id="UP000019494">
    <property type="component" value="Unassembled WGS sequence"/>
</dbReference>
<evidence type="ECO:0000313" key="2">
    <source>
        <dbReference type="EMBL" id="EWT07356.1"/>
    </source>
</evidence>
<evidence type="ECO:0000256" key="1">
    <source>
        <dbReference type="SAM" id="Phobius"/>
    </source>
</evidence>